<dbReference type="EMBL" id="VUBA01000059">
    <property type="protein sequence ID" value="MPQ84527.1"/>
    <property type="molecule type" value="Genomic_DNA"/>
</dbReference>
<dbReference type="InterPro" id="IPR007685">
    <property type="entry name" value="RelA_SpoT"/>
</dbReference>
<dbReference type="Gene3D" id="3.30.460.10">
    <property type="entry name" value="Beta Polymerase, domain 2"/>
    <property type="match status" value="1"/>
</dbReference>
<dbReference type="SUPFAM" id="SSF81301">
    <property type="entry name" value="Nucleotidyltransferase"/>
    <property type="match status" value="1"/>
</dbReference>
<dbReference type="GO" id="GO:0015969">
    <property type="term" value="P:guanosine tetraphosphate metabolic process"/>
    <property type="evidence" value="ECO:0007669"/>
    <property type="project" value="InterPro"/>
</dbReference>
<dbReference type="PANTHER" id="PTHR47837">
    <property type="entry name" value="GTP PYROPHOSPHOKINASE YJBM"/>
    <property type="match status" value="1"/>
</dbReference>
<comment type="caution">
    <text evidence="2">The sequence shown here is derived from an EMBL/GenBank/DDBJ whole genome shotgun (WGS) entry which is preliminary data.</text>
</comment>
<gene>
    <name evidence="2" type="ORF">F0170_11330</name>
</gene>
<name>A0A5N7JT13_9PSED</name>
<evidence type="ECO:0000313" key="3">
    <source>
        <dbReference type="Proteomes" id="UP000325438"/>
    </source>
</evidence>
<dbReference type="SMART" id="SM00954">
    <property type="entry name" value="RelA_SpoT"/>
    <property type="match status" value="1"/>
</dbReference>
<reference evidence="2 3" key="1">
    <citation type="submission" date="2019-09" db="EMBL/GenBank/DDBJ databases">
        <title>The draft genomes of Allium pathogen Pseudomonas sp.</title>
        <authorList>
            <person name="Fujikawa T."/>
            <person name="Sawada H."/>
        </authorList>
    </citation>
    <scope>NUCLEOTIDE SEQUENCE [LARGE SCALE GENOMIC DNA]</scope>
    <source>
        <strain evidence="2 3">MAFF 730085</strain>
    </source>
</reference>
<dbReference type="AlphaFoldDB" id="A0A5N7JT13"/>
<organism evidence="2 3">
    <name type="scientific">Pseudomonas kitaguniensis</name>
    <dbReference type="NCBI Taxonomy" id="2607908"/>
    <lineage>
        <taxon>Bacteria</taxon>
        <taxon>Pseudomonadati</taxon>
        <taxon>Pseudomonadota</taxon>
        <taxon>Gammaproteobacteria</taxon>
        <taxon>Pseudomonadales</taxon>
        <taxon>Pseudomonadaceae</taxon>
        <taxon>Pseudomonas</taxon>
    </lineage>
</organism>
<dbReference type="Proteomes" id="UP000325438">
    <property type="component" value="Unassembled WGS sequence"/>
</dbReference>
<dbReference type="Pfam" id="PF04607">
    <property type="entry name" value="RelA_SpoT"/>
    <property type="match status" value="1"/>
</dbReference>
<proteinExistence type="predicted"/>
<evidence type="ECO:0000313" key="2">
    <source>
        <dbReference type="EMBL" id="MPQ84527.1"/>
    </source>
</evidence>
<dbReference type="CDD" id="cd05399">
    <property type="entry name" value="NT_Rel-Spo_like"/>
    <property type="match status" value="1"/>
</dbReference>
<dbReference type="InterPro" id="IPR043519">
    <property type="entry name" value="NT_sf"/>
</dbReference>
<evidence type="ECO:0000259" key="1">
    <source>
        <dbReference type="SMART" id="SM00954"/>
    </source>
</evidence>
<feature type="domain" description="RelA/SpoT" evidence="1">
    <location>
        <begin position="113"/>
        <end position="235"/>
    </location>
</feature>
<dbReference type="InterPro" id="IPR052366">
    <property type="entry name" value="GTP_Pyrophosphokinase"/>
</dbReference>
<dbReference type="PANTHER" id="PTHR47837:SF1">
    <property type="entry name" value="GTP PYROPHOSPHOKINASE YJBM"/>
    <property type="match status" value="1"/>
</dbReference>
<sequence>MRRLWAQKPYCTGQMIKSLTLNCESRNKMPSSFDNRENPGKANMAWVTPQYSKERVKRAGMMLFNDDATDEEFEEALQILNNWRSSHSYPVNTFQAGLRTKLNSLGINGLVGQRLKRIPSIMSKLSRFKNMSLSRMQDIGGLRAVVPTARQVYQLRDSYVLHSKFDHILVSEHDYIKNPKESGYRGIHLIYKYNNRKGGARAYEGLQIELQLRNELQHAWATAVETAGVFLNQALKSSIGNGRWLEFFCYASSSFAIIEDSPLVEAHSTLSKKETFEKMLEIESELEVIKKLGMYNSIVEHLKDTGEEKTHYYLLELDAEKQNISVSGYARELLPQATTDYLEREKWAKDNDAIQVVLVAAQSLTALRKAYPNYFLDTGKFVSRIRRIRNVVSRWDDDSSIMELTGARRRIKRAFVLE</sequence>
<accession>A0A5N7JT13</accession>
<protein>
    <submittedName>
        <fullName evidence="2">RelA/SpoT domain-containing protein</fullName>
    </submittedName>
</protein>